<dbReference type="InterPro" id="IPR006665">
    <property type="entry name" value="OmpA-like"/>
</dbReference>
<dbReference type="InterPro" id="IPR006664">
    <property type="entry name" value="OMP_bac"/>
</dbReference>
<dbReference type="Proteomes" id="UP001319121">
    <property type="component" value="Chromosome"/>
</dbReference>
<keyword evidence="2" id="KW-0813">Transport</keyword>
<evidence type="ECO:0000256" key="1">
    <source>
        <dbReference type="ARBA" id="ARBA00004571"/>
    </source>
</evidence>
<sequence>MKKTGMRIALTAALLGMTAAQASEFDGGWIGGKVGSNSSSMTGVDTQRATGYGIEGGYNWNMGGFLLGVDGFADSNSKKTHNPGAVNYGSTVYGLDAKLGLPADKWLPYAKLGYAHTGGNGAASAIGGSAVHYGVGVEYKFAPNWSVLGEYTGGSGKSGATKLNNNNLSLGINYYFGGTAAAPAPVAAPVAVKEEPKAAPVAAPAPVKETWKTLLEDKPVRIEGANFDTNSAKLRSTSFQKLNEVVEFANKYKDARLDVTGHTDNRGSKAYNQKLSERRAASVKTYLVKKGVVASRITTKGYGFDQPVADNKTTEGRAQNRRVEIRSVLKEEKKVRVTE</sequence>
<proteinExistence type="predicted"/>
<dbReference type="CDD" id="cd07185">
    <property type="entry name" value="OmpA_C-like"/>
    <property type="match status" value="1"/>
</dbReference>
<dbReference type="Pfam" id="PF13505">
    <property type="entry name" value="OMP_b-brl"/>
    <property type="match status" value="1"/>
</dbReference>
<dbReference type="InterPro" id="IPR011250">
    <property type="entry name" value="OMP/PagP_B-barrel"/>
</dbReference>
<dbReference type="AlphaFoldDB" id="A0AAN1SZQ5"/>
<dbReference type="InterPro" id="IPR006690">
    <property type="entry name" value="OMPA-like_CS"/>
</dbReference>
<dbReference type="PANTHER" id="PTHR30329:SF21">
    <property type="entry name" value="LIPOPROTEIN YIAD-RELATED"/>
    <property type="match status" value="1"/>
</dbReference>
<dbReference type="PANTHER" id="PTHR30329">
    <property type="entry name" value="STATOR ELEMENT OF FLAGELLAR MOTOR COMPLEX"/>
    <property type="match status" value="1"/>
</dbReference>
<comment type="subcellular location">
    <subcellularLocation>
        <location evidence="1">Cell outer membrane</location>
        <topology evidence="1">Multi-pass membrane protein</topology>
    </subcellularLocation>
</comment>
<dbReference type="PRINTS" id="PR01023">
    <property type="entry name" value="NAFLGMOTY"/>
</dbReference>
<dbReference type="KEGG" id="fku:FGKAn22_13090"/>
<dbReference type="GO" id="GO:0015288">
    <property type="term" value="F:porin activity"/>
    <property type="evidence" value="ECO:0007669"/>
    <property type="project" value="UniProtKB-KW"/>
</dbReference>
<feature type="domain" description="OmpA-like" evidence="12">
    <location>
        <begin position="214"/>
        <end position="331"/>
    </location>
</feature>
<dbReference type="Gene3D" id="2.40.160.20">
    <property type="match status" value="1"/>
</dbReference>
<dbReference type="GO" id="GO:0046930">
    <property type="term" value="C:pore complex"/>
    <property type="evidence" value="ECO:0007669"/>
    <property type="project" value="UniProtKB-KW"/>
</dbReference>
<dbReference type="PROSITE" id="PS51123">
    <property type="entry name" value="OMPA_2"/>
    <property type="match status" value="1"/>
</dbReference>
<dbReference type="SUPFAM" id="SSF103088">
    <property type="entry name" value="OmpA-like"/>
    <property type="match status" value="1"/>
</dbReference>
<evidence type="ECO:0000256" key="3">
    <source>
        <dbReference type="ARBA" id="ARBA00022452"/>
    </source>
</evidence>
<reference evidence="13 14" key="1">
    <citation type="submission" date="2019-03" db="EMBL/GenBank/DDBJ databases">
        <title>Complete genome sequence of Ferrigenium kumadai strain An22, a microaerophilic iron-oxidizing bacterium isolated from a paddy field soil.</title>
        <authorList>
            <person name="Watanabe T."/>
            <person name="Asakawa S."/>
        </authorList>
    </citation>
    <scope>NUCLEOTIDE SEQUENCE [LARGE SCALE GENOMIC DNA]</scope>
    <source>
        <strain evidence="13 14">An22</strain>
    </source>
</reference>
<feature type="signal peptide" evidence="11">
    <location>
        <begin position="1"/>
        <end position="22"/>
    </location>
</feature>
<dbReference type="InterPro" id="IPR050330">
    <property type="entry name" value="Bact_OuterMem_StrucFunc"/>
</dbReference>
<keyword evidence="7" id="KW-0626">Porin</keyword>
<dbReference type="PRINTS" id="PR01021">
    <property type="entry name" value="OMPADOMAIN"/>
</dbReference>
<evidence type="ECO:0000259" key="12">
    <source>
        <dbReference type="PROSITE" id="PS51123"/>
    </source>
</evidence>
<dbReference type="GO" id="GO:0006811">
    <property type="term" value="P:monoatomic ion transport"/>
    <property type="evidence" value="ECO:0007669"/>
    <property type="project" value="UniProtKB-KW"/>
</dbReference>
<organism evidence="13 14">
    <name type="scientific">Ferrigenium kumadai</name>
    <dbReference type="NCBI Taxonomy" id="1682490"/>
    <lineage>
        <taxon>Bacteria</taxon>
        <taxon>Pseudomonadati</taxon>
        <taxon>Pseudomonadota</taxon>
        <taxon>Betaproteobacteria</taxon>
        <taxon>Nitrosomonadales</taxon>
        <taxon>Gallionellaceae</taxon>
        <taxon>Ferrigenium</taxon>
    </lineage>
</organism>
<keyword evidence="3" id="KW-1134">Transmembrane beta strand</keyword>
<dbReference type="Gene3D" id="3.30.1330.60">
    <property type="entry name" value="OmpA-like domain"/>
    <property type="match status" value="1"/>
</dbReference>
<dbReference type="InterPro" id="IPR006315">
    <property type="entry name" value="OM_autotransptr_brl_dom"/>
</dbReference>
<keyword evidence="4" id="KW-0812">Transmembrane</keyword>
<dbReference type="Pfam" id="PF00691">
    <property type="entry name" value="OmpA"/>
    <property type="match status" value="1"/>
</dbReference>
<dbReference type="NCBIfam" id="TIGR01414">
    <property type="entry name" value="autotrans_barl"/>
    <property type="match status" value="1"/>
</dbReference>
<evidence type="ECO:0000256" key="8">
    <source>
        <dbReference type="ARBA" id="ARBA00023136"/>
    </source>
</evidence>
<keyword evidence="6" id="KW-0406">Ion transport</keyword>
<evidence type="ECO:0000313" key="13">
    <source>
        <dbReference type="EMBL" id="BBI99616.1"/>
    </source>
</evidence>
<dbReference type="SUPFAM" id="SSF56925">
    <property type="entry name" value="OMPA-like"/>
    <property type="match status" value="1"/>
</dbReference>
<protein>
    <submittedName>
        <fullName evidence="13">Membrane protein</fullName>
    </submittedName>
</protein>
<keyword evidence="14" id="KW-1185">Reference proteome</keyword>
<keyword evidence="8 10" id="KW-0472">Membrane</keyword>
<dbReference type="GO" id="GO:0009279">
    <property type="term" value="C:cell outer membrane"/>
    <property type="evidence" value="ECO:0007669"/>
    <property type="project" value="UniProtKB-SubCell"/>
</dbReference>
<evidence type="ECO:0000256" key="9">
    <source>
        <dbReference type="ARBA" id="ARBA00023237"/>
    </source>
</evidence>
<keyword evidence="5 11" id="KW-0732">Signal</keyword>
<evidence type="ECO:0000256" key="4">
    <source>
        <dbReference type="ARBA" id="ARBA00022692"/>
    </source>
</evidence>
<feature type="chain" id="PRO_5042891695" evidence="11">
    <location>
        <begin position="23"/>
        <end position="339"/>
    </location>
</feature>
<dbReference type="PROSITE" id="PS01068">
    <property type="entry name" value="OMPA_1"/>
    <property type="match status" value="1"/>
</dbReference>
<keyword evidence="9" id="KW-0998">Cell outer membrane</keyword>
<name>A0AAN1SZQ5_9PROT</name>
<dbReference type="InterPro" id="IPR027385">
    <property type="entry name" value="Beta-barrel_OMP"/>
</dbReference>
<dbReference type="EMBL" id="AP019536">
    <property type="protein sequence ID" value="BBI99616.1"/>
    <property type="molecule type" value="Genomic_DNA"/>
</dbReference>
<accession>A0AAN1SZQ5</accession>
<evidence type="ECO:0000256" key="10">
    <source>
        <dbReference type="PROSITE-ProRule" id="PRU00473"/>
    </source>
</evidence>
<dbReference type="RefSeq" id="WP_212784858.1">
    <property type="nucleotide sequence ID" value="NZ_AP019536.1"/>
</dbReference>
<evidence type="ECO:0000313" key="14">
    <source>
        <dbReference type="Proteomes" id="UP001319121"/>
    </source>
</evidence>
<evidence type="ECO:0000256" key="6">
    <source>
        <dbReference type="ARBA" id="ARBA00023065"/>
    </source>
</evidence>
<evidence type="ECO:0000256" key="5">
    <source>
        <dbReference type="ARBA" id="ARBA00022729"/>
    </source>
</evidence>
<gene>
    <name evidence="13" type="ORF">FGKAn22_13090</name>
</gene>
<evidence type="ECO:0000256" key="11">
    <source>
        <dbReference type="SAM" id="SignalP"/>
    </source>
</evidence>
<dbReference type="InterPro" id="IPR036737">
    <property type="entry name" value="OmpA-like_sf"/>
</dbReference>
<evidence type="ECO:0000256" key="2">
    <source>
        <dbReference type="ARBA" id="ARBA00022448"/>
    </source>
</evidence>
<evidence type="ECO:0000256" key="7">
    <source>
        <dbReference type="ARBA" id="ARBA00023114"/>
    </source>
</evidence>